<dbReference type="InterPro" id="IPR003597">
    <property type="entry name" value="Ig_C1-set"/>
</dbReference>
<accession>A0A8D2IKB0</accession>
<dbReference type="Pfam" id="PF07679">
    <property type="entry name" value="I-set"/>
    <property type="match status" value="1"/>
</dbReference>
<evidence type="ECO:0000256" key="1">
    <source>
        <dbReference type="ARBA" id="ARBA00023157"/>
    </source>
</evidence>
<dbReference type="InterPro" id="IPR007110">
    <property type="entry name" value="Ig-like_dom"/>
</dbReference>
<keyword evidence="8" id="KW-1185">Reference proteome</keyword>
<feature type="domain" description="Ig-like" evidence="6">
    <location>
        <begin position="129"/>
        <end position="210"/>
    </location>
</feature>
<evidence type="ECO:0000313" key="8">
    <source>
        <dbReference type="Proteomes" id="UP000694545"/>
    </source>
</evidence>
<feature type="transmembrane region" description="Helical" evidence="4">
    <location>
        <begin position="366"/>
        <end position="388"/>
    </location>
</feature>
<reference evidence="7" key="2">
    <citation type="submission" date="2025-09" db="UniProtKB">
        <authorList>
            <consortium name="Ensembl"/>
        </authorList>
    </citation>
    <scope>IDENTIFICATION</scope>
</reference>
<dbReference type="AlphaFoldDB" id="A0A8D2IKB0"/>
<dbReference type="Proteomes" id="UP000694545">
    <property type="component" value="Unplaced"/>
</dbReference>
<name>A0A8D2IKB0_VARKO</name>
<dbReference type="InterPro" id="IPR013098">
    <property type="entry name" value="Ig_I-set"/>
</dbReference>
<dbReference type="SUPFAM" id="SSF48726">
    <property type="entry name" value="Immunoglobulin"/>
    <property type="match status" value="3"/>
</dbReference>
<dbReference type="PANTHER" id="PTHR19971">
    <property type="entry name" value="SIGNAL-REGULATORY PROTEIN BETA"/>
    <property type="match status" value="1"/>
</dbReference>
<proteinExistence type="predicted"/>
<evidence type="ECO:0000259" key="6">
    <source>
        <dbReference type="PROSITE" id="PS50835"/>
    </source>
</evidence>
<keyword evidence="4" id="KW-0472">Membrane</keyword>
<dbReference type="SMART" id="SM00409">
    <property type="entry name" value="IG"/>
    <property type="match status" value="2"/>
</dbReference>
<dbReference type="InterPro" id="IPR051755">
    <property type="entry name" value="Ig-like_CS_Receptor"/>
</dbReference>
<dbReference type="InterPro" id="IPR003599">
    <property type="entry name" value="Ig_sub"/>
</dbReference>
<reference evidence="7" key="1">
    <citation type="submission" date="2025-08" db="UniProtKB">
        <authorList>
            <consortium name="Ensembl"/>
        </authorList>
    </citation>
    <scope>IDENTIFICATION</scope>
</reference>
<dbReference type="PROSITE" id="PS00290">
    <property type="entry name" value="IG_MHC"/>
    <property type="match status" value="2"/>
</dbReference>
<feature type="chain" id="PRO_5034198553" description="Ig-like domain-containing protein" evidence="5">
    <location>
        <begin position="22"/>
        <end position="459"/>
    </location>
</feature>
<dbReference type="InterPro" id="IPR003006">
    <property type="entry name" value="Ig/MHC_CS"/>
</dbReference>
<sequence>MSGSFGRTLCLLLPMLPAWSALTVTVPSSPIQARPGSDVLLPCAISGSIVLKRLAVMWKKDGITIAKYEHDFTTKRAGAVMTAEQLQVGNASLLLPKVHQGDAAVYTCFVILMPASAEKSLELRIEAPPVLSLEPRTLLLFQRGSVTCAASHFYPDTISFTWLRDGEPVEGLRSLPAVQGSDGLYNASSVLDLTPSVSDAGAHFSCQVNHTAVRGLLKQSFLLQVHARPVLHILTVPQEKNFGAAICLVSGFYPKHIKVEWLKNDILLETLNSRLYNLTDGTYSIQSAIFLKESDAEVSYVCRVWHESLDTPLKMTVNWQPRGGHDGISQMEEIIPKLSPITIASPSDTTSDSGVLVVSPSPGMSFWTGIVVFVLGLLLAIAAVILYYKAKLRSAAQRNVKQNTSEKSGFESLRSTGLETKPATPRQKSEHILIKNEGQDHAMPEAWTEMQSDSCTAML</sequence>
<keyword evidence="4" id="KW-0812">Transmembrane</keyword>
<keyword evidence="4" id="KW-1133">Transmembrane helix</keyword>
<organism evidence="7 8">
    <name type="scientific">Varanus komodoensis</name>
    <name type="common">Komodo dragon</name>
    <dbReference type="NCBI Taxonomy" id="61221"/>
    <lineage>
        <taxon>Eukaryota</taxon>
        <taxon>Metazoa</taxon>
        <taxon>Chordata</taxon>
        <taxon>Craniata</taxon>
        <taxon>Vertebrata</taxon>
        <taxon>Euteleostomi</taxon>
        <taxon>Lepidosauria</taxon>
        <taxon>Squamata</taxon>
        <taxon>Bifurcata</taxon>
        <taxon>Unidentata</taxon>
        <taxon>Episquamata</taxon>
        <taxon>Toxicofera</taxon>
        <taxon>Anguimorpha</taxon>
        <taxon>Paleoanguimorpha</taxon>
        <taxon>Varanoidea</taxon>
        <taxon>Varanidae</taxon>
        <taxon>Varanus</taxon>
    </lineage>
</organism>
<feature type="signal peptide" evidence="5">
    <location>
        <begin position="1"/>
        <end position="21"/>
    </location>
</feature>
<dbReference type="Ensembl" id="ENSVKKT00000002247.1">
    <property type="protein sequence ID" value="ENSVKKP00000002179.1"/>
    <property type="gene ID" value="ENSVKKG00000001766.1"/>
</dbReference>
<dbReference type="Pfam" id="PF07654">
    <property type="entry name" value="C1-set"/>
    <property type="match status" value="2"/>
</dbReference>
<dbReference type="Gene3D" id="2.60.40.10">
    <property type="entry name" value="Immunoglobulins"/>
    <property type="match status" value="3"/>
</dbReference>
<dbReference type="InterPro" id="IPR013783">
    <property type="entry name" value="Ig-like_fold"/>
</dbReference>
<dbReference type="OMA" id="MNISHEP"/>
<feature type="region of interest" description="Disordered" evidence="3">
    <location>
        <begin position="398"/>
        <end position="430"/>
    </location>
</feature>
<feature type="domain" description="Ig-like" evidence="6">
    <location>
        <begin position="229"/>
        <end position="318"/>
    </location>
</feature>
<dbReference type="PROSITE" id="PS50835">
    <property type="entry name" value="IG_LIKE"/>
    <property type="match status" value="3"/>
</dbReference>
<evidence type="ECO:0000256" key="5">
    <source>
        <dbReference type="SAM" id="SignalP"/>
    </source>
</evidence>
<protein>
    <recommendedName>
        <fullName evidence="6">Ig-like domain-containing protein</fullName>
    </recommendedName>
</protein>
<dbReference type="InterPro" id="IPR036179">
    <property type="entry name" value="Ig-like_dom_sf"/>
</dbReference>
<keyword evidence="2" id="KW-0325">Glycoprotein</keyword>
<evidence type="ECO:0000256" key="3">
    <source>
        <dbReference type="SAM" id="MobiDB-lite"/>
    </source>
</evidence>
<evidence type="ECO:0000256" key="2">
    <source>
        <dbReference type="ARBA" id="ARBA00023180"/>
    </source>
</evidence>
<feature type="compositionally biased region" description="Polar residues" evidence="3">
    <location>
        <begin position="398"/>
        <end position="418"/>
    </location>
</feature>
<feature type="domain" description="Ig-like" evidence="6">
    <location>
        <begin position="17"/>
        <end position="122"/>
    </location>
</feature>
<dbReference type="SMART" id="SM00407">
    <property type="entry name" value="IGc1"/>
    <property type="match status" value="2"/>
</dbReference>
<evidence type="ECO:0000256" key="4">
    <source>
        <dbReference type="SAM" id="Phobius"/>
    </source>
</evidence>
<evidence type="ECO:0000313" key="7">
    <source>
        <dbReference type="Ensembl" id="ENSVKKP00000002179.1"/>
    </source>
</evidence>
<dbReference type="CDD" id="cd00098">
    <property type="entry name" value="IgC1"/>
    <property type="match status" value="2"/>
</dbReference>
<keyword evidence="1" id="KW-1015">Disulfide bond</keyword>
<keyword evidence="5" id="KW-0732">Signal</keyword>